<dbReference type="InterPro" id="IPR036236">
    <property type="entry name" value="Znf_C2H2_sf"/>
</dbReference>
<dbReference type="Pfam" id="PF15301">
    <property type="entry name" value="SLAIN"/>
    <property type="match status" value="1"/>
</dbReference>
<keyword evidence="5" id="KW-0862">Zinc</keyword>
<dbReference type="PANTHER" id="PTHR22406">
    <property type="entry name" value="NASCENT POLYPEPTIDE-ASSOCIATED COMPLEX SUBUNIT ALPHA, MUSCLE-SPECIFIC FORM"/>
    <property type="match status" value="1"/>
</dbReference>
<dbReference type="PROSITE" id="PS50171">
    <property type="entry name" value="ZF_MATRIN"/>
    <property type="match status" value="1"/>
</dbReference>
<dbReference type="GO" id="GO:0005634">
    <property type="term" value="C:nucleus"/>
    <property type="evidence" value="ECO:0007669"/>
    <property type="project" value="UniProtKB-SubCell"/>
</dbReference>
<dbReference type="Proteomes" id="UP000281406">
    <property type="component" value="Unassembled WGS sequence"/>
</dbReference>
<dbReference type="InterPro" id="IPR000690">
    <property type="entry name" value="Matrin/U1-C_Znf_C2H2"/>
</dbReference>
<dbReference type="Gene3D" id="2.20.70.10">
    <property type="match status" value="2"/>
</dbReference>
<feature type="compositionally biased region" description="Low complexity" evidence="9">
    <location>
        <begin position="339"/>
        <end position="358"/>
    </location>
</feature>
<dbReference type="GO" id="GO:0003676">
    <property type="term" value="F:nucleic acid binding"/>
    <property type="evidence" value="ECO:0007669"/>
    <property type="project" value="InterPro"/>
</dbReference>
<evidence type="ECO:0000256" key="5">
    <source>
        <dbReference type="ARBA" id="ARBA00022833"/>
    </source>
</evidence>
<evidence type="ECO:0000256" key="2">
    <source>
        <dbReference type="ARBA" id="ARBA00006652"/>
    </source>
</evidence>
<feature type="region of interest" description="Disordered" evidence="9">
    <location>
        <begin position="409"/>
        <end position="430"/>
    </location>
</feature>
<dbReference type="InterPro" id="IPR013085">
    <property type="entry name" value="U1-CZ_Znf_C2H2"/>
</dbReference>
<feature type="compositionally biased region" description="Acidic residues" evidence="9">
    <location>
        <begin position="86"/>
        <end position="99"/>
    </location>
</feature>
<dbReference type="OrthoDB" id="8819875at2759"/>
<keyword evidence="6 8" id="KW-0175">Coiled coil</keyword>
<dbReference type="SUPFAM" id="SSF51045">
    <property type="entry name" value="WW domain"/>
    <property type="match status" value="2"/>
</dbReference>
<feature type="region of interest" description="Disordered" evidence="9">
    <location>
        <begin position="77"/>
        <end position="99"/>
    </location>
</feature>
<evidence type="ECO:0000256" key="1">
    <source>
        <dbReference type="ARBA" id="ARBA00004123"/>
    </source>
</evidence>
<feature type="compositionally biased region" description="Acidic residues" evidence="9">
    <location>
        <begin position="747"/>
        <end position="756"/>
    </location>
</feature>
<evidence type="ECO:0000256" key="8">
    <source>
        <dbReference type="SAM" id="Coils"/>
    </source>
</evidence>
<dbReference type="CDD" id="cd00201">
    <property type="entry name" value="WW"/>
    <property type="match status" value="2"/>
</dbReference>
<dbReference type="SMART" id="SM00456">
    <property type="entry name" value="WW"/>
    <property type="match status" value="2"/>
</dbReference>
<feature type="domain" description="WW" evidence="10">
    <location>
        <begin position="578"/>
        <end position="611"/>
    </location>
</feature>
<dbReference type="EMBL" id="RJVU01057277">
    <property type="protein sequence ID" value="ROK31079.1"/>
    <property type="molecule type" value="Genomic_DNA"/>
</dbReference>
<dbReference type="PROSITE" id="PS01159">
    <property type="entry name" value="WW_DOMAIN_1"/>
    <property type="match status" value="2"/>
</dbReference>
<evidence type="ECO:0000256" key="3">
    <source>
        <dbReference type="ARBA" id="ARBA00022723"/>
    </source>
</evidence>
<evidence type="ECO:0000259" key="10">
    <source>
        <dbReference type="PROSITE" id="PS50020"/>
    </source>
</evidence>
<feature type="region of interest" description="Disordered" evidence="9">
    <location>
        <begin position="805"/>
        <end position="859"/>
    </location>
</feature>
<keyword evidence="4" id="KW-0863">Zinc-finger</keyword>
<keyword evidence="3" id="KW-0479">Metal-binding</keyword>
<dbReference type="InterPro" id="IPR026179">
    <property type="entry name" value="Slain"/>
</dbReference>
<dbReference type="SUPFAM" id="SSF57667">
    <property type="entry name" value="beta-beta-alpha zinc fingers"/>
    <property type="match status" value="1"/>
</dbReference>
<feature type="coiled-coil region" evidence="8">
    <location>
        <begin position="13"/>
        <end position="40"/>
    </location>
</feature>
<dbReference type="Pfam" id="PF00397">
    <property type="entry name" value="WW"/>
    <property type="match status" value="2"/>
</dbReference>
<dbReference type="Gene3D" id="3.30.160.60">
    <property type="entry name" value="Classic Zinc Finger"/>
    <property type="match status" value="1"/>
</dbReference>
<feature type="compositionally biased region" description="Low complexity" evidence="9">
    <location>
        <begin position="569"/>
        <end position="578"/>
    </location>
</feature>
<dbReference type="GO" id="GO:0031122">
    <property type="term" value="P:cytoplasmic microtubule organization"/>
    <property type="evidence" value="ECO:0007669"/>
    <property type="project" value="TreeGrafter"/>
</dbReference>
<reference evidence="12 13" key="1">
    <citation type="submission" date="2018-10" db="EMBL/GenBank/DDBJ databases">
        <title>Genome assembly for a Yunnan-Guizhou Plateau 3E fish, Anabarilius grahami (Regan), and its evolutionary and genetic applications.</title>
        <authorList>
            <person name="Jiang W."/>
        </authorList>
    </citation>
    <scope>NUCLEOTIDE SEQUENCE [LARGE SCALE GENOMIC DNA]</scope>
    <source>
        <strain evidence="12">AG-KIZ</strain>
        <tissue evidence="12">Muscle</tissue>
    </source>
</reference>
<protein>
    <submittedName>
        <fullName evidence="12">WW domain-binding protein 4</fullName>
    </submittedName>
</protein>
<evidence type="ECO:0000256" key="6">
    <source>
        <dbReference type="ARBA" id="ARBA00023054"/>
    </source>
</evidence>
<dbReference type="SMART" id="SM00451">
    <property type="entry name" value="ZnF_U1"/>
    <property type="match status" value="1"/>
</dbReference>
<feature type="domain" description="Matrin-type" evidence="11">
    <location>
        <begin position="466"/>
        <end position="497"/>
    </location>
</feature>
<sequence>MEAAVLKPQMMADVRAELEVQKLQELVRKLERQNEQLRTRANIVPPSPACLRAGSCCIPSPAPSLACQYFPPDDPFPYFQPHSAPDEDDEDDDDEEDDEPRALLDELMLLDLETVSPSGESEETWLYVSPGSHLWSGAGLNTLQWCRHVLDQLETSRNSLCPRLEPVSKWRSGFSSPAVPRARVVGVSPLCTSSPSCKPCAPLPSSTCERAGRSVRRSVFAQASVDSDVSVSELDDDSVTLGYKLQDLTDVQVMARLQEESLRQDFATTSSSSSNNRRSASFSFQFGPRSDSHLDEEEEDEDEDYGQLPPPQPRLSRAGALQRGLPHSHTFSSIRDWRSSSTSPCSAAQTQTPAQTPASETHGLRSSSVPAPGQLQTRVQSVGNFSSRQTLKATAYVSPTIKGPAASVQCVSGSGIPQPGKASVSQIPARSGLPRPASFIASGSGPRSKLTAPVRRADYWKSQPKKFCQYCKCWIADNKPSVEFHERGKNHKENVAAKIEEIKKKSVAKAKQEKKMSKEFAAMEEAALKAYEEDLKRLTAQSTGESLPPSEPPAKPQKKPKRRPANVPSQSSSSSSSSNRPDAWVGGTTGDGQVYYYNTITGESQWEKPDGFVGEISSSAVGHMQQDSSDAAWMEAVSPDGYMYYYNTETGESSWEKPDCFNPEDICPPGVESPREVTGASENSSPAQPEPPSAAEDSSDPPKDTPEPEPDQTKQTSGPKISFRKRKDEPIQTSSDDGGEKNSDDGGNGEEKEEDTSVTVAVKEVVMPAKRPRKINPYGAWEQIQPEEDPYEKVDLQLPQMESAICTPTPADIPPEPQPRFKERTITSLGDEASAGATFKKRKTENGKSRSLRQRGKDE</sequence>
<name>A0A3N0XY45_ANAGA</name>
<comment type="similarity">
    <text evidence="2">Belongs to the SLAIN motif-containing family.</text>
</comment>
<dbReference type="PANTHER" id="PTHR22406:SF2">
    <property type="entry name" value="SLAIN MOTIF-CONTAINING PROTEIN 1"/>
    <property type="match status" value="1"/>
</dbReference>
<dbReference type="Pfam" id="PF06220">
    <property type="entry name" value="zf-U1"/>
    <property type="match status" value="1"/>
</dbReference>
<dbReference type="GO" id="GO:0008270">
    <property type="term" value="F:zinc ion binding"/>
    <property type="evidence" value="ECO:0007669"/>
    <property type="project" value="UniProtKB-KW"/>
</dbReference>
<dbReference type="AlphaFoldDB" id="A0A3N0XY45"/>
<keyword evidence="7" id="KW-0539">Nucleus</keyword>
<feature type="compositionally biased region" description="Polar residues" evidence="9">
    <location>
        <begin position="364"/>
        <end position="373"/>
    </location>
</feature>
<evidence type="ECO:0000256" key="4">
    <source>
        <dbReference type="ARBA" id="ARBA00022771"/>
    </source>
</evidence>
<evidence type="ECO:0000313" key="13">
    <source>
        <dbReference type="Proteomes" id="UP000281406"/>
    </source>
</evidence>
<feature type="region of interest" description="Disordered" evidence="9">
    <location>
        <begin position="540"/>
        <end position="589"/>
    </location>
</feature>
<accession>A0A3N0XY45</accession>
<evidence type="ECO:0000313" key="12">
    <source>
        <dbReference type="EMBL" id="ROK31079.1"/>
    </source>
</evidence>
<dbReference type="PROSITE" id="PS50020">
    <property type="entry name" value="WW_DOMAIN_2"/>
    <property type="match status" value="2"/>
</dbReference>
<dbReference type="InterPro" id="IPR001202">
    <property type="entry name" value="WW_dom"/>
</dbReference>
<evidence type="ECO:0000256" key="9">
    <source>
        <dbReference type="SAM" id="MobiDB-lite"/>
    </source>
</evidence>
<dbReference type="InterPro" id="IPR036020">
    <property type="entry name" value="WW_dom_sf"/>
</dbReference>
<dbReference type="GO" id="GO:0035371">
    <property type="term" value="C:microtubule plus-end"/>
    <property type="evidence" value="ECO:0007669"/>
    <property type="project" value="TreeGrafter"/>
</dbReference>
<gene>
    <name evidence="12" type="ORF">DPX16_4030</name>
</gene>
<feature type="region of interest" description="Disordered" evidence="9">
    <location>
        <begin position="266"/>
        <end position="373"/>
    </location>
</feature>
<feature type="domain" description="WW" evidence="10">
    <location>
        <begin position="627"/>
        <end position="660"/>
    </location>
</feature>
<dbReference type="GO" id="GO:0007020">
    <property type="term" value="P:microtubule nucleation"/>
    <property type="evidence" value="ECO:0007669"/>
    <property type="project" value="TreeGrafter"/>
</dbReference>
<dbReference type="InterPro" id="IPR003604">
    <property type="entry name" value="Matrin/U1-like-C_Znf_C2H2"/>
</dbReference>
<dbReference type="GO" id="GO:0031116">
    <property type="term" value="P:positive regulation of microtubule polymerization"/>
    <property type="evidence" value="ECO:0007669"/>
    <property type="project" value="TreeGrafter"/>
</dbReference>
<proteinExistence type="inferred from homology"/>
<feature type="compositionally biased region" description="Low complexity" evidence="9">
    <location>
        <begin position="266"/>
        <end position="283"/>
    </location>
</feature>
<evidence type="ECO:0000256" key="7">
    <source>
        <dbReference type="ARBA" id="ARBA00023242"/>
    </source>
</evidence>
<comment type="subcellular location">
    <subcellularLocation>
        <location evidence="1">Nucleus</location>
    </subcellularLocation>
</comment>
<feature type="region of interest" description="Disordered" evidence="9">
    <location>
        <begin position="652"/>
        <end position="774"/>
    </location>
</feature>
<feature type="compositionally biased region" description="Basic residues" evidence="9">
    <location>
        <begin position="850"/>
        <end position="859"/>
    </location>
</feature>
<feature type="compositionally biased region" description="Acidic residues" evidence="9">
    <location>
        <begin position="294"/>
        <end position="305"/>
    </location>
</feature>
<organism evidence="12 13">
    <name type="scientific">Anabarilius grahami</name>
    <name type="common">Kanglang fish</name>
    <name type="synonym">Barilius grahami</name>
    <dbReference type="NCBI Taxonomy" id="495550"/>
    <lineage>
        <taxon>Eukaryota</taxon>
        <taxon>Metazoa</taxon>
        <taxon>Chordata</taxon>
        <taxon>Craniata</taxon>
        <taxon>Vertebrata</taxon>
        <taxon>Euteleostomi</taxon>
        <taxon>Actinopterygii</taxon>
        <taxon>Neopterygii</taxon>
        <taxon>Teleostei</taxon>
        <taxon>Ostariophysi</taxon>
        <taxon>Cypriniformes</taxon>
        <taxon>Xenocyprididae</taxon>
        <taxon>Xenocypridinae</taxon>
        <taxon>Xenocypridinae incertae sedis</taxon>
        <taxon>Anabarilius</taxon>
    </lineage>
</organism>
<comment type="caution">
    <text evidence="12">The sequence shown here is derived from an EMBL/GenBank/DDBJ whole genome shotgun (WGS) entry which is preliminary data.</text>
</comment>
<keyword evidence="13" id="KW-1185">Reference proteome</keyword>
<evidence type="ECO:0000259" key="11">
    <source>
        <dbReference type="PROSITE" id="PS50171"/>
    </source>
</evidence>